<dbReference type="HOGENOM" id="CLU_090976_1_0_10"/>
<protein>
    <recommendedName>
        <fullName evidence="3">DUF1684 domain-containing protein</fullName>
    </recommendedName>
</protein>
<dbReference type="KEGG" id="sli:Slin_0288"/>
<keyword evidence="2" id="KW-1185">Reference proteome</keyword>
<dbReference type="RefSeq" id="WP_012924904.1">
    <property type="nucleotide sequence ID" value="NC_013730.1"/>
</dbReference>
<dbReference type="eggNOG" id="COG3358">
    <property type="taxonomic scope" value="Bacteria"/>
</dbReference>
<proteinExistence type="predicted"/>
<dbReference type="STRING" id="504472.Slin_0288"/>
<dbReference type="PANTHER" id="PTHR41913:SF1">
    <property type="entry name" value="DUF1684 DOMAIN-CONTAINING PROTEIN"/>
    <property type="match status" value="1"/>
</dbReference>
<dbReference type="PANTHER" id="PTHR41913">
    <property type="entry name" value="DUF1684 DOMAIN-CONTAINING PROTEIN"/>
    <property type="match status" value="1"/>
</dbReference>
<evidence type="ECO:0000313" key="1">
    <source>
        <dbReference type="EMBL" id="ADB36352.1"/>
    </source>
</evidence>
<dbReference type="InterPro" id="IPR012467">
    <property type="entry name" value="DUF1684"/>
</dbReference>
<dbReference type="EMBL" id="CP001769">
    <property type="protein sequence ID" value="ADB36352.1"/>
    <property type="molecule type" value="Genomic_DNA"/>
</dbReference>
<sequence length="214" mass="24092">MIKNRFFLTGLFLLSLIVLYYTFFDGGNITSSSGVDEVIDPATYRQQVDLKRTEKDKFMRTSTESPFTDKSSFKGLTYFAPDPSYRVTARLEPFADKTQKLVVGMSDGSEEVYEKFAHAVFSLEGEAHRLLIVKQENTYSILFRDATSGKETYGGGRYLELDPATLTDTRTTLDFNTAYNPYCAYNPGYACPLPPAENTLKVAVKAGEKYIPHE</sequence>
<dbReference type="Pfam" id="PF07920">
    <property type="entry name" value="DUF1684"/>
    <property type="match status" value="1"/>
</dbReference>
<evidence type="ECO:0008006" key="3">
    <source>
        <dbReference type="Google" id="ProtNLM"/>
    </source>
</evidence>
<dbReference type="AlphaFoldDB" id="D2QDC2"/>
<gene>
    <name evidence="1" type="ordered locus">Slin_0288</name>
</gene>
<name>D2QDC2_SPILD</name>
<evidence type="ECO:0000313" key="2">
    <source>
        <dbReference type="Proteomes" id="UP000002028"/>
    </source>
</evidence>
<reference evidence="1 2" key="1">
    <citation type="journal article" date="2010" name="Stand. Genomic Sci.">
        <title>Complete genome sequence of Spirosoma linguale type strain (1).</title>
        <authorList>
            <person name="Lail K."/>
            <person name="Sikorski J."/>
            <person name="Saunders E."/>
            <person name="Lapidus A."/>
            <person name="Glavina Del Rio T."/>
            <person name="Copeland A."/>
            <person name="Tice H."/>
            <person name="Cheng J.-F."/>
            <person name="Lucas S."/>
            <person name="Nolan M."/>
            <person name="Bruce D."/>
            <person name="Goodwin L."/>
            <person name="Pitluck S."/>
            <person name="Ivanova N."/>
            <person name="Mavromatis K."/>
            <person name="Ovchinnikova G."/>
            <person name="Pati A."/>
            <person name="Chen A."/>
            <person name="Palaniappan K."/>
            <person name="Land M."/>
            <person name="Hauser L."/>
            <person name="Chang Y.-J."/>
            <person name="Jeffries C.D."/>
            <person name="Chain P."/>
            <person name="Brettin T."/>
            <person name="Detter J.C."/>
            <person name="Schuetze A."/>
            <person name="Rohde M."/>
            <person name="Tindall B.J."/>
            <person name="Goeker M."/>
            <person name="Bristow J."/>
            <person name="Eisen J.A."/>
            <person name="Markowitz V."/>
            <person name="Hugenholtz P."/>
            <person name="Kyrpides N.C."/>
            <person name="Klenk H.-P."/>
            <person name="Chen F."/>
        </authorList>
    </citation>
    <scope>NUCLEOTIDE SEQUENCE [LARGE SCALE GENOMIC DNA]</scope>
    <source>
        <strain evidence="2">ATCC 33905 / DSM 74 / LMG 10896 / Claus 1</strain>
    </source>
</reference>
<dbReference type="Proteomes" id="UP000002028">
    <property type="component" value="Chromosome"/>
</dbReference>
<accession>D2QDC2</accession>
<organism evidence="1 2">
    <name type="scientific">Spirosoma linguale (strain ATCC 33905 / DSM 74 / LMG 10896 / Claus 1)</name>
    <dbReference type="NCBI Taxonomy" id="504472"/>
    <lineage>
        <taxon>Bacteria</taxon>
        <taxon>Pseudomonadati</taxon>
        <taxon>Bacteroidota</taxon>
        <taxon>Cytophagia</taxon>
        <taxon>Cytophagales</taxon>
        <taxon>Cytophagaceae</taxon>
        <taxon>Spirosoma</taxon>
    </lineage>
</organism>